<accession>A0A450U5U4</accession>
<organism evidence="1">
    <name type="scientific">Candidatus Kentrum sp. LFY</name>
    <dbReference type="NCBI Taxonomy" id="2126342"/>
    <lineage>
        <taxon>Bacteria</taxon>
        <taxon>Pseudomonadati</taxon>
        <taxon>Pseudomonadota</taxon>
        <taxon>Gammaproteobacteria</taxon>
        <taxon>Candidatus Kentrum</taxon>
    </lineage>
</organism>
<evidence type="ECO:0000313" key="1">
    <source>
        <dbReference type="EMBL" id="VFJ86698.1"/>
    </source>
</evidence>
<sequence>MNSFSSAIKRALRTFYNYSGVRHIVEMARFKRPNAPDYEKPPTLLL</sequence>
<protein>
    <submittedName>
        <fullName evidence="1">Uncharacterized protein</fullName>
    </submittedName>
</protein>
<proteinExistence type="predicted"/>
<name>A0A450U5U4_9GAMM</name>
<gene>
    <name evidence="1" type="ORF">BECKLFY1418B_GA0070995_100434</name>
</gene>
<dbReference type="EMBL" id="CAADFF010000004">
    <property type="protein sequence ID" value="VFJ86698.1"/>
    <property type="molecule type" value="Genomic_DNA"/>
</dbReference>
<reference evidence="1" key="1">
    <citation type="submission" date="2019-02" db="EMBL/GenBank/DDBJ databases">
        <authorList>
            <person name="Gruber-Vodicka R. H."/>
            <person name="Seah K. B. B."/>
        </authorList>
    </citation>
    <scope>NUCLEOTIDE SEQUENCE</scope>
    <source>
        <strain evidence="1">BECK_M7</strain>
    </source>
</reference>
<dbReference type="AlphaFoldDB" id="A0A450U5U4"/>